<dbReference type="EMBL" id="CP039691">
    <property type="protein sequence ID" value="QCI96758.1"/>
    <property type="molecule type" value="Genomic_DNA"/>
</dbReference>
<protein>
    <submittedName>
        <fullName evidence="1">Uncharacterized protein</fullName>
    </submittedName>
</protein>
<name>A0A4D7DLI1_9HYPH</name>
<reference evidence="1 2" key="1">
    <citation type="submission" date="2019-04" db="EMBL/GenBank/DDBJ databases">
        <title>Complete genome sequence of Agrobacterium larrymoorei CFBP5473.</title>
        <authorList>
            <person name="Haryono M."/>
            <person name="Chou L."/>
            <person name="Lin Y.-C."/>
            <person name="Lai E.-M."/>
            <person name="Kuo C.-H."/>
        </authorList>
    </citation>
    <scope>NUCLEOTIDE SEQUENCE [LARGE SCALE GENOMIC DNA]</scope>
    <source>
        <strain evidence="1 2">CFBP5473</strain>
    </source>
</reference>
<proteinExistence type="predicted"/>
<accession>A0A4D7DLI1</accession>
<dbReference type="Proteomes" id="UP000298545">
    <property type="component" value="Chromosome circular"/>
</dbReference>
<sequence>MIAMDMTPPELSICISGPKIPGNRVPEHFQQKCEAVLRPDNASSKELELFRVSEKSGNALADKLLSRKG</sequence>
<dbReference type="KEGG" id="alf:CFBP5473_01795"/>
<organism evidence="1 2">
    <name type="scientific">Agrobacterium larrymoorei</name>
    <dbReference type="NCBI Taxonomy" id="160699"/>
    <lineage>
        <taxon>Bacteria</taxon>
        <taxon>Pseudomonadati</taxon>
        <taxon>Pseudomonadota</taxon>
        <taxon>Alphaproteobacteria</taxon>
        <taxon>Hyphomicrobiales</taxon>
        <taxon>Rhizobiaceae</taxon>
        <taxon>Rhizobium/Agrobacterium group</taxon>
        <taxon>Agrobacterium</taxon>
    </lineage>
</organism>
<evidence type="ECO:0000313" key="2">
    <source>
        <dbReference type="Proteomes" id="UP000298545"/>
    </source>
</evidence>
<dbReference type="OrthoDB" id="8307549at2"/>
<evidence type="ECO:0000313" key="1">
    <source>
        <dbReference type="EMBL" id="QCI96758.1"/>
    </source>
</evidence>
<dbReference type="AlphaFoldDB" id="A0A4D7DLI1"/>
<gene>
    <name evidence="1" type="ORF">CFBP5473_01795</name>
</gene>